<dbReference type="InParanoid" id="A0A2P6N2V2"/>
<evidence type="ECO:0000313" key="1">
    <source>
        <dbReference type="EMBL" id="PRP78262.1"/>
    </source>
</evidence>
<evidence type="ECO:0000313" key="2">
    <source>
        <dbReference type="Proteomes" id="UP000241769"/>
    </source>
</evidence>
<name>A0A2P6N2V2_9EUKA</name>
<reference evidence="1 2" key="1">
    <citation type="journal article" date="2018" name="Genome Biol. Evol.">
        <title>Multiple Roots of Fruiting Body Formation in Amoebozoa.</title>
        <authorList>
            <person name="Hillmann F."/>
            <person name="Forbes G."/>
            <person name="Novohradska S."/>
            <person name="Ferling I."/>
            <person name="Riege K."/>
            <person name="Groth M."/>
            <person name="Westermann M."/>
            <person name="Marz M."/>
            <person name="Spaller T."/>
            <person name="Winckler T."/>
            <person name="Schaap P."/>
            <person name="Glockner G."/>
        </authorList>
    </citation>
    <scope>NUCLEOTIDE SEQUENCE [LARGE SCALE GENOMIC DNA]</scope>
    <source>
        <strain evidence="1 2">Jena</strain>
    </source>
</reference>
<dbReference type="GO" id="GO:0005634">
    <property type="term" value="C:nucleus"/>
    <property type="evidence" value="ECO:0007669"/>
    <property type="project" value="TreeGrafter"/>
</dbReference>
<dbReference type="SUPFAM" id="SSF56784">
    <property type="entry name" value="HAD-like"/>
    <property type="match status" value="1"/>
</dbReference>
<dbReference type="InterPro" id="IPR011949">
    <property type="entry name" value="HAD-SF_hydro_IA_REG-2-like"/>
</dbReference>
<dbReference type="InterPro" id="IPR036412">
    <property type="entry name" value="HAD-like_sf"/>
</dbReference>
<dbReference type="PANTHER" id="PTHR46191:SF2">
    <property type="entry name" value="HALOACID DEHALOGENASE-LIKE HYDROLASE DOMAIN-CONTAINING PROTEIN 3"/>
    <property type="match status" value="1"/>
</dbReference>
<dbReference type="Proteomes" id="UP000241769">
    <property type="component" value="Unassembled WGS sequence"/>
</dbReference>
<dbReference type="OrthoDB" id="444127at2759"/>
<protein>
    <recommendedName>
        <fullName evidence="3">Haloacid dehalogenase-like hydrolase domain-containing protein 3</fullName>
    </recommendedName>
</protein>
<dbReference type="Gene3D" id="3.40.50.1000">
    <property type="entry name" value="HAD superfamily/HAD-like"/>
    <property type="match status" value="1"/>
</dbReference>
<gene>
    <name evidence="1" type="ORF">PROFUN_13872</name>
</gene>
<dbReference type="STRING" id="1890364.A0A2P6N2V2"/>
<dbReference type="InterPro" id="IPR051828">
    <property type="entry name" value="HAD-like_hydrolase_domain"/>
</dbReference>
<dbReference type="NCBIfam" id="TIGR02252">
    <property type="entry name" value="DREG-2"/>
    <property type="match status" value="1"/>
</dbReference>
<dbReference type="EMBL" id="MDYQ01000233">
    <property type="protein sequence ID" value="PRP78262.1"/>
    <property type="molecule type" value="Genomic_DNA"/>
</dbReference>
<dbReference type="InterPro" id="IPR006439">
    <property type="entry name" value="HAD-SF_hydro_IA"/>
</dbReference>
<dbReference type="SFLD" id="SFLDS00003">
    <property type="entry name" value="Haloacid_Dehalogenase"/>
    <property type="match status" value="1"/>
</dbReference>
<accession>A0A2P6N2V2</accession>
<dbReference type="InterPro" id="IPR044924">
    <property type="entry name" value="HAD-SF_hydro_IA_REG-2-like_cap"/>
</dbReference>
<dbReference type="InterPro" id="IPR023214">
    <property type="entry name" value="HAD_sf"/>
</dbReference>
<evidence type="ECO:0008006" key="3">
    <source>
        <dbReference type="Google" id="ProtNLM"/>
    </source>
</evidence>
<proteinExistence type="predicted"/>
<dbReference type="NCBIfam" id="TIGR01549">
    <property type="entry name" value="HAD-SF-IA-v1"/>
    <property type="match status" value="1"/>
</dbReference>
<organism evidence="1 2">
    <name type="scientific">Planoprotostelium fungivorum</name>
    <dbReference type="NCBI Taxonomy" id="1890364"/>
    <lineage>
        <taxon>Eukaryota</taxon>
        <taxon>Amoebozoa</taxon>
        <taxon>Evosea</taxon>
        <taxon>Variosea</taxon>
        <taxon>Cavosteliida</taxon>
        <taxon>Cavosteliaceae</taxon>
        <taxon>Planoprotostelium</taxon>
    </lineage>
</organism>
<sequence length="282" mass="32382">MSGKAVRALTFDGMGTLFEIRGGVGRFYAREARRHGVALRTEMSHKPERMFFKNPYDGTSTKQNIEAPDELRDSFYRAYKQADAKWPNFGSENNVESKQWWKEVVYNTYRGADYLTSKEEEETLSKMSDSLYSQFSSVEGYKLFPETKAVLADVRERVDSIGLITNTDERIHQVLESLGIHHLFDFVLCSREFGKRKPDPSIYTEACRLSKHHPSQVMHVGDHYEKDFLGAKGIGMEALLVTRGQDMEEEREDLRGLIIPDLMPLHSTFGKRLDMTEGDVFS</sequence>
<dbReference type="FunCoup" id="A0A2P6N2V2">
    <property type="interactions" value="123"/>
</dbReference>
<dbReference type="Gene3D" id="1.10.150.720">
    <property type="entry name" value="Haloacid dehalogenase-like hydrolase"/>
    <property type="match status" value="1"/>
</dbReference>
<dbReference type="Pfam" id="PF00702">
    <property type="entry name" value="Hydrolase"/>
    <property type="match status" value="1"/>
</dbReference>
<dbReference type="PANTHER" id="PTHR46191">
    <property type="match status" value="1"/>
</dbReference>
<dbReference type="SFLD" id="SFLDG01129">
    <property type="entry name" value="C1.5:_HAD__Beta-PGM__Phosphata"/>
    <property type="match status" value="1"/>
</dbReference>
<keyword evidence="2" id="KW-1185">Reference proteome</keyword>
<comment type="caution">
    <text evidence="1">The sequence shown here is derived from an EMBL/GenBank/DDBJ whole genome shotgun (WGS) entry which is preliminary data.</text>
</comment>
<dbReference type="AlphaFoldDB" id="A0A2P6N2V2"/>